<proteinExistence type="predicted"/>
<dbReference type="HOGENOM" id="CLU_203030_0_0_5"/>
<dbReference type="PATRIC" id="fig|883079.3.peg.1504"/>
<gene>
    <name evidence="1" type="ORF">HMPREF9696_01482</name>
</gene>
<dbReference type="EMBL" id="AGWY01000006">
    <property type="protein sequence ID" value="EKS39013.1"/>
    <property type="molecule type" value="Genomic_DNA"/>
</dbReference>
<protein>
    <submittedName>
        <fullName evidence="1">Uncharacterized protein</fullName>
    </submittedName>
</protein>
<evidence type="ECO:0000313" key="2">
    <source>
        <dbReference type="Proteomes" id="UP000001095"/>
    </source>
</evidence>
<dbReference type="Proteomes" id="UP000001095">
    <property type="component" value="Unassembled WGS sequence"/>
</dbReference>
<evidence type="ECO:0000313" key="1">
    <source>
        <dbReference type="EMBL" id="EKS39013.1"/>
    </source>
</evidence>
<organism evidence="1 2">
    <name type="scientific">Afipia clevelandensis ATCC 49720</name>
    <dbReference type="NCBI Taxonomy" id="883079"/>
    <lineage>
        <taxon>Bacteria</taxon>
        <taxon>Pseudomonadati</taxon>
        <taxon>Pseudomonadota</taxon>
        <taxon>Alphaproteobacteria</taxon>
        <taxon>Hyphomicrobiales</taxon>
        <taxon>Nitrobacteraceae</taxon>
        <taxon>Afipia</taxon>
    </lineage>
</organism>
<comment type="caution">
    <text evidence="1">The sequence shown here is derived from an EMBL/GenBank/DDBJ whole genome shotgun (WGS) entry which is preliminary data.</text>
</comment>
<reference evidence="1 2" key="1">
    <citation type="submission" date="2012-04" db="EMBL/GenBank/DDBJ databases">
        <title>The Genome Sequence of Afipia clevelandensis ATCC 49720.</title>
        <authorList>
            <consortium name="The Broad Institute Genome Sequencing Platform"/>
            <person name="Earl A."/>
            <person name="Ward D."/>
            <person name="Feldgarden M."/>
            <person name="Gevers D."/>
            <person name="Huys G."/>
            <person name="Walker B."/>
            <person name="Young S.K."/>
            <person name="Zeng Q."/>
            <person name="Gargeya S."/>
            <person name="Fitzgerald M."/>
            <person name="Haas B."/>
            <person name="Abouelleil A."/>
            <person name="Alvarado L."/>
            <person name="Arachchi H.M."/>
            <person name="Berlin A."/>
            <person name="Chapman S.B."/>
            <person name="Goldberg J."/>
            <person name="Griggs A."/>
            <person name="Gujja S."/>
            <person name="Hansen M."/>
            <person name="Howarth C."/>
            <person name="Imamovic A."/>
            <person name="Larimer J."/>
            <person name="McCowen C."/>
            <person name="Montmayeur A."/>
            <person name="Murphy C."/>
            <person name="Neiman D."/>
            <person name="Pearson M."/>
            <person name="Priest M."/>
            <person name="Roberts A."/>
            <person name="Saif S."/>
            <person name="Shea T."/>
            <person name="Sisk P."/>
            <person name="Sykes S."/>
            <person name="Wortman J."/>
            <person name="Nusbaum C."/>
            <person name="Birren B."/>
        </authorList>
    </citation>
    <scope>NUCLEOTIDE SEQUENCE [LARGE SCALE GENOMIC DNA]</scope>
    <source>
        <strain evidence="1 2">ATCC 49720</strain>
    </source>
</reference>
<name>K8PKU2_9BRAD</name>
<sequence>MTLAKPHDDRYENALDDVIAQCGGDTRGALMALLVANEYLEAQLNNLHAAIESGEVPLRSEKTANTVLH</sequence>
<dbReference type="AlphaFoldDB" id="K8PKU2"/>
<dbReference type="RefSeq" id="WP_002712348.1">
    <property type="nucleotide sequence ID" value="NZ_KB375281.1"/>
</dbReference>
<accession>K8PKU2</accession>
<keyword evidence="2" id="KW-1185">Reference proteome</keyword>